<reference evidence="2 3" key="1">
    <citation type="submission" date="2022-08" db="EMBL/GenBank/DDBJ databases">
        <title>Aerococcaceae sp. nov isolated from spoiled eye mask.</title>
        <authorList>
            <person name="Zhou G."/>
            <person name="Xie X.-B."/>
            <person name="Shi Q.-S."/>
            <person name="Wang Y.-S."/>
            <person name="Wen X."/>
            <person name="Peng H."/>
            <person name="Yang X.-J."/>
            <person name="Tao H.-B."/>
            <person name="Huang X.-M."/>
        </authorList>
    </citation>
    <scope>NUCLEOTIDE SEQUENCE [LARGE SCALE GENOMIC DNA]</scope>
    <source>
        <strain evidence="3">DM20194951</strain>
    </source>
</reference>
<keyword evidence="1" id="KW-1133">Transmembrane helix</keyword>
<organism evidence="2 3">
    <name type="scientific">Fundicoccus culcitae</name>
    <dbReference type="NCBI Taxonomy" id="2969821"/>
    <lineage>
        <taxon>Bacteria</taxon>
        <taxon>Bacillati</taxon>
        <taxon>Bacillota</taxon>
        <taxon>Bacilli</taxon>
        <taxon>Lactobacillales</taxon>
        <taxon>Aerococcaceae</taxon>
        <taxon>Fundicoccus</taxon>
    </lineage>
</organism>
<feature type="transmembrane region" description="Helical" evidence="1">
    <location>
        <begin position="99"/>
        <end position="116"/>
    </location>
</feature>
<dbReference type="RefSeq" id="WP_313793373.1">
    <property type="nucleotide sequence ID" value="NZ_CP102453.1"/>
</dbReference>
<dbReference type="EMBL" id="CP102453">
    <property type="protein sequence ID" value="UUX33870.1"/>
    <property type="molecule type" value="Genomic_DNA"/>
</dbReference>
<accession>A0ABY5P661</accession>
<protein>
    <submittedName>
        <fullName evidence="2">YbaN family protein</fullName>
    </submittedName>
</protein>
<name>A0ABY5P661_9LACT</name>
<keyword evidence="1" id="KW-0472">Membrane</keyword>
<keyword evidence="3" id="KW-1185">Reference proteome</keyword>
<keyword evidence="1" id="KW-0812">Transmembrane</keyword>
<proteinExistence type="predicted"/>
<evidence type="ECO:0000256" key="1">
    <source>
        <dbReference type="SAM" id="Phobius"/>
    </source>
</evidence>
<dbReference type="Proteomes" id="UP001315967">
    <property type="component" value="Chromosome"/>
</dbReference>
<evidence type="ECO:0000313" key="3">
    <source>
        <dbReference type="Proteomes" id="UP001315967"/>
    </source>
</evidence>
<gene>
    <name evidence="2" type="ORF">NRE15_13445</name>
</gene>
<evidence type="ECO:0000313" key="2">
    <source>
        <dbReference type="EMBL" id="UUX33870.1"/>
    </source>
</evidence>
<dbReference type="PANTHER" id="PTHR35813">
    <property type="entry name" value="INNER MEMBRANE PROTEIN YBAN"/>
    <property type="match status" value="1"/>
</dbReference>
<dbReference type="Pfam" id="PF04304">
    <property type="entry name" value="DUF454"/>
    <property type="match status" value="1"/>
</dbReference>
<sequence length="122" mass="13980">MKKIILLTIGFVSFGLGAIGAIIPVLPTTPFLLLSGWAFMQSSDRFNHWLKGTKLYQYYVGDYEKDRSIPRNKKWRILITTYAIMLLSMLIVPIDAVRIFIAICGIIFGLFLFFKIPDRTES</sequence>
<dbReference type="PIRSF" id="PIRSF016789">
    <property type="entry name" value="DUF454"/>
    <property type="match status" value="1"/>
</dbReference>
<dbReference type="InterPro" id="IPR007401">
    <property type="entry name" value="DUF454"/>
</dbReference>
<feature type="transmembrane region" description="Helical" evidence="1">
    <location>
        <begin position="75"/>
        <end position="92"/>
    </location>
</feature>
<dbReference type="PANTHER" id="PTHR35813:SF1">
    <property type="entry name" value="INNER MEMBRANE PROTEIN YBAN"/>
    <property type="match status" value="1"/>
</dbReference>